<evidence type="ECO:0000313" key="2">
    <source>
        <dbReference type="EMBL" id="CAG6536108.1"/>
    </source>
</evidence>
<dbReference type="EMBL" id="HBUE01214530">
    <property type="protein sequence ID" value="CAG6536108.1"/>
    <property type="molecule type" value="Transcribed_RNA"/>
</dbReference>
<organism evidence="2">
    <name type="scientific">Culex pipiens</name>
    <name type="common">House mosquito</name>
    <dbReference type="NCBI Taxonomy" id="7175"/>
    <lineage>
        <taxon>Eukaryota</taxon>
        <taxon>Metazoa</taxon>
        <taxon>Ecdysozoa</taxon>
        <taxon>Arthropoda</taxon>
        <taxon>Hexapoda</taxon>
        <taxon>Insecta</taxon>
        <taxon>Pterygota</taxon>
        <taxon>Neoptera</taxon>
        <taxon>Endopterygota</taxon>
        <taxon>Diptera</taxon>
        <taxon>Nematocera</taxon>
        <taxon>Culicoidea</taxon>
        <taxon>Culicidae</taxon>
        <taxon>Culicinae</taxon>
        <taxon>Culicini</taxon>
        <taxon>Culex</taxon>
        <taxon>Culex</taxon>
    </lineage>
</organism>
<proteinExistence type="predicted"/>
<reference evidence="2" key="1">
    <citation type="submission" date="2021-05" db="EMBL/GenBank/DDBJ databases">
        <authorList>
            <person name="Alioto T."/>
            <person name="Alioto T."/>
            <person name="Gomez Garrido J."/>
        </authorList>
    </citation>
    <scope>NUCLEOTIDE SEQUENCE</scope>
</reference>
<sequence>MPSLTLNRSSSLVPVEEGVGGGGGCSSVSRDEAGSAAGKQKSSVSDSLPMATPISVLERSSPDLLVSSTLSVLSFASSTPSSSNSAMSASCSASPPLRCCCSSPPIPESASPFSSVIRILGTTTPPPPPELCLLIPLALAAPTNGSNRPEGDVCS</sequence>
<feature type="region of interest" description="Disordered" evidence="1">
    <location>
        <begin position="1"/>
        <end position="48"/>
    </location>
</feature>
<evidence type="ECO:0000256" key="1">
    <source>
        <dbReference type="SAM" id="MobiDB-lite"/>
    </source>
</evidence>
<dbReference type="AlphaFoldDB" id="A0A8D8MPT9"/>
<dbReference type="EMBL" id="HBUE01321045">
    <property type="protein sequence ID" value="CAG6588099.1"/>
    <property type="molecule type" value="Transcribed_RNA"/>
</dbReference>
<name>A0A8D8MPT9_CULPI</name>
<accession>A0A8D8MPT9</accession>
<protein>
    <submittedName>
        <fullName evidence="2">(northern house mosquito) hypothetical protein</fullName>
    </submittedName>
</protein>